<keyword evidence="1" id="KW-0812">Transmembrane</keyword>
<feature type="domain" description="DUF2489" evidence="2">
    <location>
        <begin position="16"/>
        <end position="149"/>
    </location>
</feature>
<reference evidence="3 4" key="1">
    <citation type="submission" date="2018-12" db="EMBL/GenBank/DDBJ databases">
        <title>Complete genome of Litorilituus sediminis.</title>
        <authorList>
            <person name="Liu A."/>
            <person name="Rong J."/>
        </authorList>
    </citation>
    <scope>NUCLEOTIDE SEQUENCE [LARGE SCALE GENOMIC DNA]</scope>
    <source>
        <strain evidence="3 4">JCM 17549</strain>
    </source>
</reference>
<protein>
    <submittedName>
        <fullName evidence="3">DUF2489 domain-containing protein</fullName>
    </submittedName>
</protein>
<dbReference type="AlphaFoldDB" id="A0A4P6P983"/>
<gene>
    <name evidence="3" type="ORF">EMK97_10330</name>
</gene>
<keyword evidence="1" id="KW-1133">Transmembrane helix</keyword>
<name>A0A4P6P983_9GAMM</name>
<dbReference type="OrthoDB" id="5293867at2"/>
<feature type="transmembrane region" description="Helical" evidence="1">
    <location>
        <begin position="6"/>
        <end position="27"/>
    </location>
</feature>
<dbReference type="RefSeq" id="WP_130601878.1">
    <property type="nucleotide sequence ID" value="NZ_CP034759.1"/>
</dbReference>
<accession>A0A4P6P983</accession>
<dbReference type="Proteomes" id="UP000290244">
    <property type="component" value="Chromosome"/>
</dbReference>
<keyword evidence="1" id="KW-0472">Membrane</keyword>
<evidence type="ECO:0000256" key="1">
    <source>
        <dbReference type="SAM" id="Phobius"/>
    </source>
</evidence>
<evidence type="ECO:0000259" key="2">
    <source>
        <dbReference type="Pfam" id="PF10675"/>
    </source>
</evidence>
<proteinExistence type="predicted"/>
<dbReference type="KEGG" id="lsd:EMK97_10330"/>
<dbReference type="InterPro" id="IPR019617">
    <property type="entry name" value="DUF2489"/>
</dbReference>
<organism evidence="3 4">
    <name type="scientific">Litorilituus sediminis</name>
    <dbReference type="NCBI Taxonomy" id="718192"/>
    <lineage>
        <taxon>Bacteria</taxon>
        <taxon>Pseudomonadati</taxon>
        <taxon>Pseudomonadota</taxon>
        <taxon>Gammaproteobacteria</taxon>
        <taxon>Alteromonadales</taxon>
        <taxon>Colwelliaceae</taxon>
        <taxon>Litorilituus</taxon>
    </lineage>
</organism>
<evidence type="ECO:0000313" key="4">
    <source>
        <dbReference type="Proteomes" id="UP000290244"/>
    </source>
</evidence>
<keyword evidence="4" id="KW-1185">Reference proteome</keyword>
<evidence type="ECO:0000313" key="3">
    <source>
        <dbReference type="EMBL" id="QBG36077.1"/>
    </source>
</evidence>
<sequence>MSLFWIIATSIGVVIILALAFYAGRLLQQLSLQTKRQQQAEIAQQQAHKSHDVKALKSVIIITRAMQEEQCDFSEGCWRLSVLLDSLKLSSQLDQQFPAIFELYNEIKHLSILEDRKQLAKKQRMKEDFQRMQVESRLRPAIETDVENLKQFADEQVQQLSSS</sequence>
<dbReference type="Pfam" id="PF10675">
    <property type="entry name" value="DUF2489"/>
    <property type="match status" value="1"/>
</dbReference>
<dbReference type="EMBL" id="CP034759">
    <property type="protein sequence ID" value="QBG36077.1"/>
    <property type="molecule type" value="Genomic_DNA"/>
</dbReference>